<feature type="compositionally biased region" description="Polar residues" evidence="1">
    <location>
        <begin position="477"/>
        <end position="489"/>
    </location>
</feature>
<dbReference type="InterPro" id="IPR037488">
    <property type="entry name" value="At2g33490-like"/>
</dbReference>
<dbReference type="OrthoDB" id="1925034at2759"/>
<dbReference type="PANTHER" id="PTHR34119">
    <property type="entry name" value="HYDROXYPROLINE-RICH GLYCOPROTEIN-LIKE"/>
    <property type="match status" value="1"/>
</dbReference>
<feature type="region of interest" description="Disordered" evidence="1">
    <location>
        <begin position="524"/>
        <end position="550"/>
    </location>
</feature>
<feature type="region of interest" description="Disordered" evidence="1">
    <location>
        <begin position="477"/>
        <end position="510"/>
    </location>
</feature>
<dbReference type="AlphaFoldDB" id="A0A2U1PRT6"/>
<evidence type="ECO:0000259" key="2">
    <source>
        <dbReference type="Pfam" id="PF03114"/>
    </source>
</evidence>
<dbReference type="CDD" id="cd07307">
    <property type="entry name" value="BAR"/>
    <property type="match status" value="1"/>
</dbReference>
<dbReference type="InterPro" id="IPR004148">
    <property type="entry name" value="BAR_dom"/>
</dbReference>
<evidence type="ECO:0000313" key="3">
    <source>
        <dbReference type="EMBL" id="PWA88455.1"/>
    </source>
</evidence>
<comment type="caution">
    <text evidence="3">The sequence shown here is derived from an EMBL/GenBank/DDBJ whole genome shotgun (WGS) entry which is preliminary data.</text>
</comment>
<gene>
    <name evidence="3" type="ORF">CTI12_AA118970</name>
</gene>
<dbReference type="Proteomes" id="UP000245207">
    <property type="component" value="Unassembled WGS sequence"/>
</dbReference>
<proteinExistence type="predicted"/>
<dbReference type="EMBL" id="PKPP01000813">
    <property type="protein sequence ID" value="PWA88455.1"/>
    <property type="molecule type" value="Genomic_DNA"/>
</dbReference>
<evidence type="ECO:0000256" key="1">
    <source>
        <dbReference type="SAM" id="MobiDB-lite"/>
    </source>
</evidence>
<dbReference type="PANTHER" id="PTHR34119:SF1">
    <property type="entry name" value="OS04G0394700 PROTEIN"/>
    <property type="match status" value="1"/>
</dbReference>
<reference evidence="3 4" key="1">
    <citation type="journal article" date="2018" name="Mol. Plant">
        <title>The genome of Artemisia annua provides insight into the evolution of Asteraceae family and artemisinin biosynthesis.</title>
        <authorList>
            <person name="Shen Q."/>
            <person name="Zhang L."/>
            <person name="Liao Z."/>
            <person name="Wang S."/>
            <person name="Yan T."/>
            <person name="Shi P."/>
            <person name="Liu M."/>
            <person name="Fu X."/>
            <person name="Pan Q."/>
            <person name="Wang Y."/>
            <person name="Lv Z."/>
            <person name="Lu X."/>
            <person name="Zhang F."/>
            <person name="Jiang W."/>
            <person name="Ma Y."/>
            <person name="Chen M."/>
            <person name="Hao X."/>
            <person name="Li L."/>
            <person name="Tang Y."/>
            <person name="Lv G."/>
            <person name="Zhou Y."/>
            <person name="Sun X."/>
            <person name="Brodelius P.E."/>
            <person name="Rose J.K.C."/>
            <person name="Tang K."/>
        </authorList>
    </citation>
    <scope>NUCLEOTIDE SEQUENCE [LARGE SCALE GENOMIC DNA]</scope>
    <source>
        <strain evidence="4">cv. Huhao1</strain>
        <tissue evidence="3">Leaf</tissue>
    </source>
</reference>
<feature type="domain" description="BAR" evidence="2">
    <location>
        <begin position="29"/>
        <end position="230"/>
    </location>
</feature>
<evidence type="ECO:0000313" key="4">
    <source>
        <dbReference type="Proteomes" id="UP000245207"/>
    </source>
</evidence>
<dbReference type="Gene3D" id="1.20.1270.60">
    <property type="entry name" value="Arfaptin homology (AH) domain/BAR domain"/>
    <property type="match status" value="1"/>
</dbReference>
<accession>A0A2U1PRT6</accession>
<dbReference type="Pfam" id="PF03114">
    <property type="entry name" value="BAR"/>
    <property type="match status" value="1"/>
</dbReference>
<protein>
    <recommendedName>
        <fullName evidence="2">BAR domain-containing protein</fullName>
    </recommendedName>
</protein>
<organism evidence="3 4">
    <name type="scientific">Artemisia annua</name>
    <name type="common">Sweet wormwood</name>
    <dbReference type="NCBI Taxonomy" id="35608"/>
    <lineage>
        <taxon>Eukaryota</taxon>
        <taxon>Viridiplantae</taxon>
        <taxon>Streptophyta</taxon>
        <taxon>Embryophyta</taxon>
        <taxon>Tracheophyta</taxon>
        <taxon>Spermatophyta</taxon>
        <taxon>Magnoliopsida</taxon>
        <taxon>eudicotyledons</taxon>
        <taxon>Gunneridae</taxon>
        <taxon>Pentapetalae</taxon>
        <taxon>asterids</taxon>
        <taxon>campanulids</taxon>
        <taxon>Asterales</taxon>
        <taxon>Asteraceae</taxon>
        <taxon>Asteroideae</taxon>
        <taxon>Anthemideae</taxon>
        <taxon>Artemisiinae</taxon>
        <taxon>Artemisia</taxon>
    </lineage>
</organism>
<name>A0A2U1PRT6_ARTAN</name>
<dbReference type="SUPFAM" id="SSF103657">
    <property type="entry name" value="BAR/IMD domain-like"/>
    <property type="match status" value="1"/>
</dbReference>
<dbReference type="STRING" id="35608.A0A2U1PRT6"/>
<dbReference type="InterPro" id="IPR027267">
    <property type="entry name" value="AH/BAR_dom_sf"/>
</dbReference>
<dbReference type="GO" id="GO:0005737">
    <property type="term" value="C:cytoplasm"/>
    <property type="evidence" value="ECO:0007669"/>
    <property type="project" value="InterPro"/>
</dbReference>
<keyword evidence="4" id="KW-1185">Reference proteome</keyword>
<sequence>MKIPFKRLRGLVNRKHKHDHDHDDDLPNQLDELSQASQDMNEMKDCFDSLLSAAAATANSVYEFSESLREMGGCLLEKTSLNDDHEDDTGRVLLMLGKAQYQIQDLVDNYRSHISRTITVPSESLLNELRIVEDMKRQCDEKRALYDEMKIRHKHKRRLGSNKGEYVSSSQLRAAQEEFEEDATLFVFRIKSLKGSQSRSLLTQAARHHAAQTSFFRKALKSLEAIEPHIKLVTQQQHIDYQFSGLEDDDRDSVFLTDDEDCEDDSDYDSEYGELSFDYQRNDPKVEVSSSDNSMELDSADITFPQISSQNSVKANMRRKPLWNSSTFNIGLNAVSKSVPLSAMSNTDPGEKFRQMRQSSVRRLNTYVLPTPLQKANMWHSSPNLECKKYETNDKFSGPLVSNTLKKAKPTPLPSPQIQIDTHSTFSARKIKRHAFSGPLAKTAHSNSSFYSVSGPIETTRHPLKFSGPLFGTSLTRPASTTKLSSSPKISELHELPRPPPNLSIKKPSQAGFSAPLMTFKDVNVTNKSPQGTAKRMISPPWTPVSTRNS</sequence>